<keyword evidence="4 11" id="KW-0732">Signal</keyword>
<sequence length="676" mass="74928">MIIIFLFFINLFHLLYAVDELERLFRVSESVPEGYSIGFIHGQPSEDPTKQNFFIVFPPSIDGKDNGAAEKLLHVDERTGEIALGHGQTLDYEREHQLYVLAVPVDGSTPVSLIIEVQDENDNTPQFPDENFRLEISEYARINTVLGLPLARDADTAPYDVQRYRITSGNVNNVFRLAQTKPNGAAELELAVNGRLDREYRSKYELLIDAIDGGQPPKIGTLRVQIEVLDANDNHPEFIQPRYSARISPNTAPGIPILRVGAKDPDAGENGRVEYGIISQSIAGHQPPIPSFPSAPFQLDAQTGTLSLGQTLPMLAHSITFDLLITARDQGVPNALESSTTVEVFVDGKSDVLDGTSNAVSLSVIWLTDDGSGENVPEGLPLGYVLARIAIERPFSIFGADGIAKDQQTHFSDNLNLSLLGAQSMVCLRETDTEHIYLLIICGPFDREQMPTLHMDLLVRNLSDVLLDHPLRLTLLDINDNAPRWNQTQFQFQWTLGIYELNENPDDNFDDDIGFTSNEFVNTHGIGTNYVNYIRLVATDADAGENGRIRYSLIGTELFSIEPEQGILLIDEDKLPNCPMDNLSTFQVQAEDFGHPSPLHSRANVTVRFVHVEPAQRVHFVQSVYEVRVTEDAQPDTCILQFLGPSSPADVLPYGNLFWTAAFLLMMLACSGLSPS</sequence>
<evidence type="ECO:0000256" key="4">
    <source>
        <dbReference type="ARBA" id="ARBA00022729"/>
    </source>
</evidence>
<dbReference type="AlphaFoldDB" id="A0ABD2KB25"/>
<evidence type="ECO:0000256" key="8">
    <source>
        <dbReference type="ARBA" id="ARBA00023136"/>
    </source>
</evidence>
<keyword evidence="9" id="KW-0325">Glycoprotein</keyword>
<dbReference type="GO" id="GO:0005886">
    <property type="term" value="C:plasma membrane"/>
    <property type="evidence" value="ECO:0007669"/>
    <property type="project" value="UniProtKB-SubCell"/>
</dbReference>
<evidence type="ECO:0000256" key="7">
    <source>
        <dbReference type="ARBA" id="ARBA00022989"/>
    </source>
</evidence>
<evidence type="ECO:0000313" key="14">
    <source>
        <dbReference type="Proteomes" id="UP001620645"/>
    </source>
</evidence>
<dbReference type="PANTHER" id="PTHR24028">
    <property type="entry name" value="CADHERIN-87A"/>
    <property type="match status" value="1"/>
</dbReference>
<evidence type="ECO:0000256" key="6">
    <source>
        <dbReference type="ARBA" id="ARBA00022837"/>
    </source>
</evidence>
<keyword evidence="7" id="KW-1133">Transmembrane helix</keyword>
<evidence type="ECO:0000256" key="3">
    <source>
        <dbReference type="ARBA" id="ARBA00022692"/>
    </source>
</evidence>
<keyword evidence="14" id="KW-1185">Reference proteome</keyword>
<comment type="caution">
    <text evidence="13">The sequence shown here is derived from an EMBL/GenBank/DDBJ whole genome shotgun (WGS) entry which is preliminary data.</text>
</comment>
<feature type="signal peptide" evidence="11">
    <location>
        <begin position="1"/>
        <end position="17"/>
    </location>
</feature>
<evidence type="ECO:0000259" key="12">
    <source>
        <dbReference type="PROSITE" id="PS50268"/>
    </source>
</evidence>
<dbReference type="Gene3D" id="2.60.40.60">
    <property type="entry name" value="Cadherins"/>
    <property type="match status" value="4"/>
</dbReference>
<dbReference type="GO" id="GO:0005509">
    <property type="term" value="F:calcium ion binding"/>
    <property type="evidence" value="ECO:0007669"/>
    <property type="project" value="UniProtKB-UniRule"/>
</dbReference>
<evidence type="ECO:0000256" key="10">
    <source>
        <dbReference type="PROSITE-ProRule" id="PRU00043"/>
    </source>
</evidence>
<dbReference type="Pfam" id="PF00028">
    <property type="entry name" value="Cadherin"/>
    <property type="match status" value="2"/>
</dbReference>
<dbReference type="PROSITE" id="PS00232">
    <property type="entry name" value="CADHERIN_1"/>
    <property type="match status" value="2"/>
</dbReference>
<feature type="domain" description="Cadherin" evidence="12">
    <location>
        <begin position="239"/>
        <end position="351"/>
    </location>
</feature>
<evidence type="ECO:0000256" key="5">
    <source>
        <dbReference type="ARBA" id="ARBA00022737"/>
    </source>
</evidence>
<dbReference type="PROSITE" id="PS50268">
    <property type="entry name" value="CADHERIN_2"/>
    <property type="match status" value="4"/>
</dbReference>
<protein>
    <recommendedName>
        <fullName evidence="12">Cadherin domain-containing protein</fullName>
    </recommendedName>
</protein>
<feature type="chain" id="PRO_5044761867" description="Cadherin domain-containing protein" evidence="11">
    <location>
        <begin position="18"/>
        <end position="676"/>
    </location>
</feature>
<evidence type="ECO:0000256" key="9">
    <source>
        <dbReference type="ARBA" id="ARBA00023180"/>
    </source>
</evidence>
<feature type="domain" description="Cadherin" evidence="12">
    <location>
        <begin position="531"/>
        <end position="620"/>
    </location>
</feature>
<dbReference type="EMBL" id="JBICCN010000036">
    <property type="protein sequence ID" value="KAL3100124.1"/>
    <property type="molecule type" value="Genomic_DNA"/>
</dbReference>
<keyword evidence="2" id="KW-1003">Cell membrane</keyword>
<dbReference type="InterPro" id="IPR015919">
    <property type="entry name" value="Cadherin-like_sf"/>
</dbReference>
<evidence type="ECO:0000256" key="11">
    <source>
        <dbReference type="SAM" id="SignalP"/>
    </source>
</evidence>
<dbReference type="InterPro" id="IPR002126">
    <property type="entry name" value="Cadherin-like_dom"/>
</dbReference>
<dbReference type="InterPro" id="IPR020894">
    <property type="entry name" value="Cadherin_CS"/>
</dbReference>
<dbReference type="SMART" id="SM00112">
    <property type="entry name" value="CA"/>
    <property type="match status" value="5"/>
</dbReference>
<gene>
    <name evidence="13" type="ORF">niasHS_000735</name>
</gene>
<keyword evidence="5" id="KW-0677">Repeat</keyword>
<comment type="subcellular location">
    <subcellularLocation>
        <location evidence="1">Cell membrane</location>
        <topology evidence="1">Single-pass type I membrane protein</topology>
    </subcellularLocation>
</comment>
<evidence type="ECO:0000256" key="1">
    <source>
        <dbReference type="ARBA" id="ARBA00004251"/>
    </source>
</evidence>
<dbReference type="PANTHER" id="PTHR24028:SF328">
    <property type="entry name" value="CADHERIN-3"/>
    <property type="match status" value="1"/>
</dbReference>
<feature type="domain" description="Cadherin" evidence="12">
    <location>
        <begin position="128"/>
        <end position="238"/>
    </location>
</feature>
<dbReference type="FunFam" id="2.60.40.60:FF:000007">
    <property type="entry name" value="Protocadherin alpha 2"/>
    <property type="match status" value="1"/>
</dbReference>
<feature type="domain" description="Cadherin" evidence="12">
    <location>
        <begin position="19"/>
        <end position="127"/>
    </location>
</feature>
<dbReference type="SUPFAM" id="SSF49313">
    <property type="entry name" value="Cadherin-like"/>
    <property type="match status" value="3"/>
</dbReference>
<keyword evidence="6 10" id="KW-0106">Calcium</keyword>
<evidence type="ECO:0000256" key="2">
    <source>
        <dbReference type="ARBA" id="ARBA00022475"/>
    </source>
</evidence>
<organism evidence="13 14">
    <name type="scientific">Heterodera schachtii</name>
    <name type="common">Sugarbeet cyst nematode worm</name>
    <name type="synonym">Tylenchus schachtii</name>
    <dbReference type="NCBI Taxonomy" id="97005"/>
    <lineage>
        <taxon>Eukaryota</taxon>
        <taxon>Metazoa</taxon>
        <taxon>Ecdysozoa</taxon>
        <taxon>Nematoda</taxon>
        <taxon>Chromadorea</taxon>
        <taxon>Rhabditida</taxon>
        <taxon>Tylenchina</taxon>
        <taxon>Tylenchomorpha</taxon>
        <taxon>Tylenchoidea</taxon>
        <taxon>Heteroderidae</taxon>
        <taxon>Heteroderinae</taxon>
        <taxon>Heterodera</taxon>
    </lineage>
</organism>
<keyword evidence="3" id="KW-0812">Transmembrane</keyword>
<evidence type="ECO:0000313" key="13">
    <source>
        <dbReference type="EMBL" id="KAL3100124.1"/>
    </source>
</evidence>
<dbReference type="PRINTS" id="PR00205">
    <property type="entry name" value="CADHERIN"/>
</dbReference>
<dbReference type="Proteomes" id="UP001620645">
    <property type="component" value="Unassembled WGS sequence"/>
</dbReference>
<name>A0ABD2KB25_HETSC</name>
<reference evidence="13 14" key="1">
    <citation type="submission" date="2024-10" db="EMBL/GenBank/DDBJ databases">
        <authorList>
            <person name="Kim D."/>
        </authorList>
    </citation>
    <scope>NUCLEOTIDE SEQUENCE [LARGE SCALE GENOMIC DNA]</scope>
    <source>
        <strain evidence="13">Taebaek</strain>
    </source>
</reference>
<accession>A0ABD2KB25</accession>
<dbReference type="InterPro" id="IPR050174">
    <property type="entry name" value="Protocadherin/Cadherin-CA"/>
</dbReference>
<proteinExistence type="predicted"/>
<dbReference type="CDD" id="cd11304">
    <property type="entry name" value="Cadherin_repeat"/>
    <property type="match status" value="4"/>
</dbReference>
<keyword evidence="8" id="KW-0472">Membrane</keyword>